<dbReference type="PANTHER" id="PTHR37984">
    <property type="entry name" value="PROTEIN CBG26694"/>
    <property type="match status" value="1"/>
</dbReference>
<dbReference type="PANTHER" id="PTHR37984:SF13">
    <property type="entry name" value="RIBONUCLEASE H"/>
    <property type="match status" value="1"/>
</dbReference>
<dbReference type="CDD" id="cd01647">
    <property type="entry name" value="RT_LTR"/>
    <property type="match status" value="1"/>
</dbReference>
<protein>
    <recommendedName>
        <fullName evidence="1">Reverse transcriptase domain-containing protein</fullName>
    </recommendedName>
</protein>
<dbReference type="EnsemblMetazoa" id="Aqu2.1.37072_001">
    <property type="protein sequence ID" value="Aqu2.1.37072_001"/>
    <property type="gene ID" value="Aqu2.1.37072"/>
</dbReference>
<name>A0A1X7VC22_AMPQE</name>
<dbReference type="InterPro" id="IPR000477">
    <property type="entry name" value="RT_dom"/>
</dbReference>
<dbReference type="InterPro" id="IPR043128">
    <property type="entry name" value="Rev_trsase/Diguanyl_cyclase"/>
</dbReference>
<organism evidence="2">
    <name type="scientific">Amphimedon queenslandica</name>
    <name type="common">Sponge</name>
    <dbReference type="NCBI Taxonomy" id="400682"/>
    <lineage>
        <taxon>Eukaryota</taxon>
        <taxon>Metazoa</taxon>
        <taxon>Porifera</taxon>
        <taxon>Demospongiae</taxon>
        <taxon>Heteroscleromorpha</taxon>
        <taxon>Haplosclerida</taxon>
        <taxon>Niphatidae</taxon>
        <taxon>Amphimedon</taxon>
    </lineage>
</organism>
<dbReference type="Pfam" id="PF00078">
    <property type="entry name" value="RVT_1"/>
    <property type="match status" value="1"/>
</dbReference>
<dbReference type="eggNOG" id="KOG0017">
    <property type="taxonomic scope" value="Eukaryota"/>
</dbReference>
<reference evidence="2" key="1">
    <citation type="submission" date="2017-05" db="UniProtKB">
        <authorList>
            <consortium name="EnsemblMetazoa"/>
        </authorList>
    </citation>
    <scope>IDENTIFICATION</scope>
</reference>
<dbReference type="Gene3D" id="3.30.70.270">
    <property type="match status" value="1"/>
</dbReference>
<proteinExistence type="predicted"/>
<dbReference type="InterPro" id="IPR050951">
    <property type="entry name" value="Retrovirus_Pol_polyprotein"/>
</dbReference>
<dbReference type="Gene3D" id="3.10.10.10">
    <property type="entry name" value="HIV Type 1 Reverse Transcriptase, subunit A, domain 1"/>
    <property type="match status" value="2"/>
</dbReference>
<accession>A0A1X7VC22</accession>
<dbReference type="AlphaFoldDB" id="A0A1X7VC22"/>
<dbReference type="SUPFAM" id="SSF56672">
    <property type="entry name" value="DNA/RNA polymerases"/>
    <property type="match status" value="1"/>
</dbReference>
<feature type="domain" description="Reverse transcriptase" evidence="1">
    <location>
        <begin position="74"/>
        <end position="188"/>
    </location>
</feature>
<dbReference type="OMA" id="QTKHEES"/>
<evidence type="ECO:0000313" key="2">
    <source>
        <dbReference type="EnsemblMetazoa" id="Aqu2.1.37072_001"/>
    </source>
</evidence>
<sequence>MEATIHVPPNVQARFYSVRLLPYAIKVKVEQELNRFQKAGVITSVEFPDWAAPVVPVVKSNGSLRICGDYTVIVNALDLTHAYQQLHLSLKSQKYATINTSKGIFYYERLRFGISLAPGICQCTTETLLKNFLVVVAYIDDLLVTGSNKEQHLQNFDRVMTHLKYAAATLKRSKNVFLTPSVECLGQVIDNNGLHPSQEKVCAIQEAPEPTNVSELKSVLGLINT</sequence>
<dbReference type="OrthoDB" id="775972at2759"/>
<dbReference type="InterPro" id="IPR043502">
    <property type="entry name" value="DNA/RNA_pol_sf"/>
</dbReference>
<evidence type="ECO:0000259" key="1">
    <source>
        <dbReference type="Pfam" id="PF00078"/>
    </source>
</evidence>
<dbReference type="InParanoid" id="A0A1X7VC22"/>